<dbReference type="EMBL" id="BMWE01000024">
    <property type="protein sequence ID" value="GGY45596.1"/>
    <property type="molecule type" value="Genomic_DNA"/>
</dbReference>
<keyword evidence="1" id="KW-0472">Membrane</keyword>
<evidence type="ECO:0000256" key="1">
    <source>
        <dbReference type="SAM" id="Phobius"/>
    </source>
</evidence>
<accession>A0ABQ3AC56</accession>
<comment type="caution">
    <text evidence="2">The sequence shown here is derived from an EMBL/GenBank/DDBJ whole genome shotgun (WGS) entry which is preliminary data.</text>
</comment>
<protein>
    <submittedName>
        <fullName evidence="2">Uncharacterized protein</fullName>
    </submittedName>
</protein>
<keyword evidence="1" id="KW-1133">Transmembrane helix</keyword>
<feature type="transmembrane region" description="Helical" evidence="1">
    <location>
        <begin position="12"/>
        <end position="34"/>
    </location>
</feature>
<evidence type="ECO:0000313" key="3">
    <source>
        <dbReference type="Proteomes" id="UP000653308"/>
    </source>
</evidence>
<name>A0ABQ3AC56_9ACTN</name>
<keyword evidence="3" id="KW-1185">Reference proteome</keyword>
<feature type="transmembrane region" description="Helical" evidence="1">
    <location>
        <begin position="40"/>
        <end position="57"/>
    </location>
</feature>
<organism evidence="2 3">
    <name type="scientific">Streptomyces djakartensis</name>
    <dbReference type="NCBI Taxonomy" id="68193"/>
    <lineage>
        <taxon>Bacteria</taxon>
        <taxon>Bacillati</taxon>
        <taxon>Actinomycetota</taxon>
        <taxon>Actinomycetes</taxon>
        <taxon>Kitasatosporales</taxon>
        <taxon>Streptomycetaceae</taxon>
        <taxon>Streptomyces</taxon>
    </lineage>
</organism>
<reference evidence="3" key="1">
    <citation type="journal article" date="2019" name="Int. J. Syst. Evol. Microbiol.">
        <title>The Global Catalogue of Microorganisms (GCM) 10K type strain sequencing project: providing services to taxonomists for standard genome sequencing and annotation.</title>
        <authorList>
            <consortium name="The Broad Institute Genomics Platform"/>
            <consortium name="The Broad Institute Genome Sequencing Center for Infectious Disease"/>
            <person name="Wu L."/>
            <person name="Ma J."/>
        </authorList>
    </citation>
    <scope>NUCLEOTIDE SEQUENCE [LARGE SCALE GENOMIC DNA]</scope>
    <source>
        <strain evidence="3">JCM 4957</strain>
    </source>
</reference>
<proteinExistence type="predicted"/>
<evidence type="ECO:0000313" key="2">
    <source>
        <dbReference type="EMBL" id="GGY45596.1"/>
    </source>
</evidence>
<sequence length="64" mass="6735">MGMRNESKQILRILAYFLVGCATVMAVSVIVMLAMGARPAVIHVAPLVAAGCGLLLLRHTKGNS</sequence>
<keyword evidence="1" id="KW-0812">Transmembrane</keyword>
<dbReference type="Proteomes" id="UP000653308">
    <property type="component" value="Unassembled WGS sequence"/>
</dbReference>
<gene>
    <name evidence="2" type="ORF">GCM10010384_60350</name>
</gene>